<dbReference type="OrthoDB" id="3394845at2"/>
<dbReference type="RefSeq" id="WP_141294367.1">
    <property type="nucleotide sequence ID" value="NZ_BJMN01000010.1"/>
</dbReference>
<accession>A0A4Y3REC3</accession>
<dbReference type="SUPFAM" id="SSF81301">
    <property type="entry name" value="Nucleotidyltransferase"/>
    <property type="match status" value="1"/>
</dbReference>
<dbReference type="AlphaFoldDB" id="A0A4Y3REC3"/>
<reference evidence="2 3" key="1">
    <citation type="submission" date="2019-06" db="EMBL/GenBank/DDBJ databases">
        <title>Whole genome shotgun sequence of Streptomyces gardneri NBRC 12865.</title>
        <authorList>
            <person name="Hosoyama A."/>
            <person name="Uohara A."/>
            <person name="Ohji S."/>
            <person name="Ichikawa N."/>
        </authorList>
    </citation>
    <scope>NUCLEOTIDE SEQUENCE [LARGE SCALE GENOMIC DNA]</scope>
    <source>
        <strain evidence="2 3">NBRC 12865</strain>
    </source>
</reference>
<dbReference type="InterPro" id="IPR039498">
    <property type="entry name" value="NTP_transf_5"/>
</dbReference>
<name>A0A4Y3REC3_9ACTN</name>
<evidence type="ECO:0000256" key="1">
    <source>
        <dbReference type="SAM" id="MobiDB-lite"/>
    </source>
</evidence>
<dbReference type="Proteomes" id="UP000315226">
    <property type="component" value="Unassembled WGS sequence"/>
</dbReference>
<proteinExistence type="predicted"/>
<feature type="region of interest" description="Disordered" evidence="1">
    <location>
        <begin position="1"/>
        <end position="58"/>
    </location>
</feature>
<organism evidence="2 3">
    <name type="scientific">Streptomyces gardneri</name>
    <dbReference type="NCBI Taxonomy" id="66892"/>
    <lineage>
        <taxon>Bacteria</taxon>
        <taxon>Bacillati</taxon>
        <taxon>Actinomycetota</taxon>
        <taxon>Actinomycetes</taxon>
        <taxon>Kitasatosporales</taxon>
        <taxon>Streptomycetaceae</taxon>
        <taxon>Streptomyces</taxon>
    </lineage>
</organism>
<dbReference type="EMBL" id="BJMN01000010">
    <property type="protein sequence ID" value="GEB55794.1"/>
    <property type="molecule type" value="Genomic_DNA"/>
</dbReference>
<dbReference type="Gene3D" id="3.30.460.40">
    <property type="match status" value="1"/>
</dbReference>
<dbReference type="InterPro" id="IPR043519">
    <property type="entry name" value="NT_sf"/>
</dbReference>
<dbReference type="Pfam" id="PF14907">
    <property type="entry name" value="NTP_transf_5"/>
    <property type="match status" value="1"/>
</dbReference>
<evidence type="ECO:0000313" key="2">
    <source>
        <dbReference type="EMBL" id="GEB55794.1"/>
    </source>
</evidence>
<comment type="caution">
    <text evidence="2">The sequence shown here is derived from an EMBL/GenBank/DDBJ whole genome shotgun (WGS) entry which is preliminary data.</text>
</comment>
<protein>
    <recommendedName>
        <fullName evidence="4">Nucleotidyltransferase</fullName>
    </recommendedName>
</protein>
<keyword evidence="3" id="KW-1185">Reference proteome</keyword>
<evidence type="ECO:0008006" key="4">
    <source>
        <dbReference type="Google" id="ProtNLM"/>
    </source>
</evidence>
<gene>
    <name evidence="2" type="ORF">SGA01_13990</name>
</gene>
<evidence type="ECO:0000313" key="3">
    <source>
        <dbReference type="Proteomes" id="UP000315226"/>
    </source>
</evidence>
<sequence length="250" mass="26254">MNLTEGPFPDRADDAAESGPVARQATASVGHGPPGGDGDRRGAGNAPRATDESGSAAAALPADHTQAILETTKEVGAVLKASGLPFALVGGVAAYAHGIPVPLQHDTDFAVRREDAELVTRSLREHGVQIVDPPEDWLVKARAGGEEIDLIFALAGRPVTTELLARAQTLPVDSVHMPVLAPSDLMICRLLALSEHHCDFGPLLPVARGLRERVDWARVREETDGAPMATAFLYLLGLLDVLPHDGAATT</sequence>